<dbReference type="InterPro" id="IPR003772">
    <property type="entry name" value="YceD"/>
</dbReference>
<accession>A0A841Q9N5</accession>
<dbReference type="AlphaFoldDB" id="A0A841Q9N5"/>
<keyword evidence="2" id="KW-1185">Reference proteome</keyword>
<gene>
    <name evidence="1" type="ORF">HNQ94_003507</name>
</gene>
<evidence type="ECO:0008006" key="3">
    <source>
        <dbReference type="Google" id="ProtNLM"/>
    </source>
</evidence>
<proteinExistence type="predicted"/>
<organism evidence="1 2">
    <name type="scientific">Salirhabdus euzebyi</name>
    <dbReference type="NCBI Taxonomy" id="394506"/>
    <lineage>
        <taxon>Bacteria</taxon>
        <taxon>Bacillati</taxon>
        <taxon>Bacillota</taxon>
        <taxon>Bacilli</taxon>
        <taxon>Bacillales</taxon>
        <taxon>Bacillaceae</taxon>
        <taxon>Salirhabdus</taxon>
    </lineage>
</organism>
<dbReference type="Pfam" id="PF02620">
    <property type="entry name" value="YceD"/>
    <property type="match status" value="1"/>
</dbReference>
<sequence>MKFSLQKIRTKAPFQFEEDVDVSELETLNNDIRRIPPVKVQGEVTMRGQTITFQFSISGIMVLPCARTLVDVEYPFTIDSIEVFSTSQHHQEDENEIHEIHGEVLDLMPYIKENILLEVPLQVFASNESLSENNLDEGQGWQFLDENKETEQKVDPRLAKLSQFFDEKKDD</sequence>
<evidence type="ECO:0000313" key="2">
    <source>
        <dbReference type="Proteomes" id="UP000581688"/>
    </source>
</evidence>
<dbReference type="Proteomes" id="UP000581688">
    <property type="component" value="Unassembled WGS sequence"/>
</dbReference>
<name>A0A841Q9N5_9BACI</name>
<reference evidence="1 2" key="1">
    <citation type="submission" date="2020-08" db="EMBL/GenBank/DDBJ databases">
        <title>Genomic Encyclopedia of Type Strains, Phase IV (KMG-IV): sequencing the most valuable type-strain genomes for metagenomic binning, comparative biology and taxonomic classification.</title>
        <authorList>
            <person name="Goeker M."/>
        </authorList>
    </citation>
    <scope>NUCLEOTIDE SEQUENCE [LARGE SCALE GENOMIC DNA]</scope>
    <source>
        <strain evidence="1 2">DSM 19612</strain>
    </source>
</reference>
<evidence type="ECO:0000313" key="1">
    <source>
        <dbReference type="EMBL" id="MBB6455013.1"/>
    </source>
</evidence>
<protein>
    <recommendedName>
        <fullName evidence="3">DUF177 domain-containing protein</fullName>
    </recommendedName>
</protein>
<comment type="caution">
    <text evidence="1">The sequence shown here is derived from an EMBL/GenBank/DDBJ whole genome shotgun (WGS) entry which is preliminary data.</text>
</comment>
<dbReference type="EMBL" id="JACHGH010000014">
    <property type="protein sequence ID" value="MBB6455013.1"/>
    <property type="molecule type" value="Genomic_DNA"/>
</dbReference>
<dbReference type="RefSeq" id="WP_174497486.1">
    <property type="nucleotide sequence ID" value="NZ_CADDWK010000015.1"/>
</dbReference>